<keyword evidence="1" id="KW-0812">Transmembrane</keyword>
<gene>
    <name evidence="2" type="ORF">TEGL_21990</name>
</gene>
<keyword evidence="1" id="KW-1133">Transmembrane helix</keyword>
<evidence type="ECO:0000313" key="2">
    <source>
        <dbReference type="EMBL" id="WWD83785.1"/>
    </source>
</evidence>
<dbReference type="RefSeq" id="WP_018590746.1">
    <property type="nucleotide sequence ID" value="NZ_CP117523.1"/>
</dbReference>
<dbReference type="Proteomes" id="UP001348492">
    <property type="component" value="Chromosome"/>
</dbReference>
<keyword evidence="3" id="KW-1185">Reference proteome</keyword>
<feature type="transmembrane region" description="Helical" evidence="1">
    <location>
        <begin position="30"/>
        <end position="48"/>
    </location>
</feature>
<sequence length="152" mass="17770">MGTTRYDKYGFKYCIKIYKGDYMKGSINDLLWPIIVILSIIYLLVIEIKKRIAIRELKSKIKYTESQIVDMQIINKGFSEGLFSSIGGSMLPSKLPDTYIVELKYEDSNYEIKDEQIYKVYEIGDFVKLKLVSNLDESKNLISYELYNLNEN</sequence>
<protein>
    <submittedName>
        <fullName evidence="2">Uncharacterized protein</fullName>
    </submittedName>
</protein>
<proteinExistence type="predicted"/>
<keyword evidence="1" id="KW-0472">Membrane</keyword>
<evidence type="ECO:0000313" key="3">
    <source>
        <dbReference type="Proteomes" id="UP001348492"/>
    </source>
</evidence>
<organism evidence="2 3">
    <name type="scientific">Terrisporobacter glycolicus ATCC 14880 = DSM 1288</name>
    <dbReference type="NCBI Taxonomy" id="1121315"/>
    <lineage>
        <taxon>Bacteria</taxon>
        <taxon>Bacillati</taxon>
        <taxon>Bacillota</taxon>
        <taxon>Clostridia</taxon>
        <taxon>Peptostreptococcales</taxon>
        <taxon>Peptostreptococcaceae</taxon>
        <taxon>Terrisporobacter</taxon>
    </lineage>
</organism>
<accession>A0ABZ2EV39</accession>
<reference evidence="2 3" key="1">
    <citation type="journal article" date="2023" name="PLoS ONE">
        <title>Genome-based metabolic and phylogenomic analysis of three Terrisporobacter species.</title>
        <authorList>
            <person name="Boer T."/>
            <person name="Bengelsdorf F.R."/>
            <person name="Bomeke M."/>
            <person name="Daniel R."/>
            <person name="Poehlein A."/>
        </authorList>
    </citation>
    <scope>NUCLEOTIDE SEQUENCE [LARGE SCALE GENOMIC DNA]</scope>
    <source>
        <strain evidence="2 3">DSM 1288</strain>
    </source>
</reference>
<evidence type="ECO:0000256" key="1">
    <source>
        <dbReference type="SAM" id="Phobius"/>
    </source>
</evidence>
<name>A0ABZ2EV39_9FIRM</name>
<dbReference type="EMBL" id="CP117523">
    <property type="protein sequence ID" value="WWD83785.1"/>
    <property type="molecule type" value="Genomic_DNA"/>
</dbReference>